<dbReference type="Pfam" id="PF07714">
    <property type="entry name" value="PK_Tyr_Ser-Thr"/>
    <property type="match status" value="1"/>
</dbReference>
<reference evidence="12" key="1">
    <citation type="submission" date="2022-06" db="EMBL/GenBank/DDBJ databases">
        <title>Uncovering the hologenomic basis of an extraordinary plant invasion.</title>
        <authorList>
            <person name="Bieker V.C."/>
            <person name="Martin M.D."/>
            <person name="Gilbert T."/>
            <person name="Hodgins K."/>
            <person name="Battlay P."/>
            <person name="Petersen B."/>
            <person name="Wilson J."/>
        </authorList>
    </citation>
    <scope>NUCLEOTIDE SEQUENCE</scope>
    <source>
        <strain evidence="12">AA19_3_7</strain>
        <tissue evidence="12">Leaf</tissue>
    </source>
</reference>
<dbReference type="PROSITE" id="PS50011">
    <property type="entry name" value="PROTEIN_KINASE_DOM"/>
    <property type="match status" value="1"/>
</dbReference>
<evidence type="ECO:0000256" key="6">
    <source>
        <dbReference type="ARBA" id="ARBA00022989"/>
    </source>
</evidence>
<keyword evidence="9" id="KW-0067">ATP-binding</keyword>
<dbReference type="FunFam" id="3.80.10.10:FF:000041">
    <property type="entry name" value="LRR receptor-like serine/threonine-protein kinase ERECTA"/>
    <property type="match status" value="1"/>
</dbReference>
<keyword evidence="7 10" id="KW-0472">Membrane</keyword>
<evidence type="ECO:0000256" key="5">
    <source>
        <dbReference type="ARBA" id="ARBA00022737"/>
    </source>
</evidence>
<dbReference type="Pfam" id="PF00560">
    <property type="entry name" value="LRR_1"/>
    <property type="match status" value="4"/>
</dbReference>
<keyword evidence="13" id="KW-1185">Reference proteome</keyword>
<dbReference type="InterPro" id="IPR001245">
    <property type="entry name" value="Ser-Thr/Tyr_kinase_cat_dom"/>
</dbReference>
<dbReference type="InterPro" id="IPR032675">
    <property type="entry name" value="LRR_dom_sf"/>
</dbReference>
<evidence type="ECO:0000256" key="2">
    <source>
        <dbReference type="ARBA" id="ARBA00022614"/>
    </source>
</evidence>
<dbReference type="AlphaFoldDB" id="A0AAD5GNM5"/>
<dbReference type="PANTHER" id="PTHR48056">
    <property type="entry name" value="LRR RECEPTOR-LIKE SERINE/THREONINE-PROTEIN KINASE-RELATED"/>
    <property type="match status" value="1"/>
</dbReference>
<evidence type="ECO:0000256" key="7">
    <source>
        <dbReference type="ARBA" id="ARBA00023136"/>
    </source>
</evidence>
<gene>
    <name evidence="12" type="ORF">M8C21_027337</name>
</gene>
<proteinExistence type="predicted"/>
<dbReference type="InterPro" id="IPR001611">
    <property type="entry name" value="Leu-rich_rpt"/>
</dbReference>
<keyword evidence="3 10" id="KW-0812">Transmembrane</keyword>
<dbReference type="InterPro" id="IPR017441">
    <property type="entry name" value="Protein_kinase_ATP_BS"/>
</dbReference>
<evidence type="ECO:0000256" key="8">
    <source>
        <dbReference type="ARBA" id="ARBA00023180"/>
    </source>
</evidence>
<feature type="transmembrane region" description="Helical" evidence="10">
    <location>
        <begin position="330"/>
        <end position="354"/>
    </location>
</feature>
<evidence type="ECO:0000256" key="9">
    <source>
        <dbReference type="PROSITE-ProRule" id="PRU10141"/>
    </source>
</evidence>
<feature type="binding site" evidence="9">
    <location>
        <position position="414"/>
    </location>
    <ligand>
        <name>ATP</name>
        <dbReference type="ChEBI" id="CHEBI:30616"/>
    </ligand>
</feature>
<evidence type="ECO:0000256" key="10">
    <source>
        <dbReference type="SAM" id="Phobius"/>
    </source>
</evidence>
<dbReference type="GO" id="GO:0016020">
    <property type="term" value="C:membrane"/>
    <property type="evidence" value="ECO:0007669"/>
    <property type="project" value="UniProtKB-SubCell"/>
</dbReference>
<evidence type="ECO:0000259" key="11">
    <source>
        <dbReference type="PROSITE" id="PS50011"/>
    </source>
</evidence>
<keyword evidence="9" id="KW-0547">Nucleotide-binding</keyword>
<dbReference type="GO" id="GO:0005524">
    <property type="term" value="F:ATP binding"/>
    <property type="evidence" value="ECO:0007669"/>
    <property type="project" value="UniProtKB-UniRule"/>
</dbReference>
<dbReference type="Pfam" id="PF00069">
    <property type="entry name" value="Pkinase"/>
    <property type="match status" value="1"/>
</dbReference>
<dbReference type="Gene3D" id="3.80.10.10">
    <property type="entry name" value="Ribonuclease Inhibitor"/>
    <property type="match status" value="2"/>
</dbReference>
<comment type="subcellular location">
    <subcellularLocation>
        <location evidence="1">Membrane</location>
        <topology evidence="1">Single-pass membrane protein</topology>
    </subcellularLocation>
</comment>
<feature type="domain" description="Protein kinase" evidence="11">
    <location>
        <begin position="384"/>
        <end position="638"/>
    </location>
</feature>
<evidence type="ECO:0000256" key="4">
    <source>
        <dbReference type="ARBA" id="ARBA00022729"/>
    </source>
</evidence>
<dbReference type="GO" id="GO:0004672">
    <property type="term" value="F:protein kinase activity"/>
    <property type="evidence" value="ECO:0007669"/>
    <property type="project" value="InterPro"/>
</dbReference>
<comment type="caution">
    <text evidence="12">The sequence shown here is derived from an EMBL/GenBank/DDBJ whole genome shotgun (WGS) entry which is preliminary data.</text>
</comment>
<name>A0AAD5GNM5_AMBAR</name>
<accession>A0AAD5GNM5</accession>
<sequence length="638" mass="71142">MELLDLSLNKINGSIPNDLFLLKNLTEVYLYENNIVGGIPDSIEAMNMQIIDLSANKLTGKIPDGFGNLLNLKNLSLMTNQLSGEVPAGIARLPNLNDMRIFNNNLSGTFSPDFGRYTDLKIFDVAQNNFTGTLPENLCYKGQLKGLDVYENNLFGEIPKSLRNCSSLKSFQVYRNRFSGSIPDGLWKVSRLEKMIVHSNLFSGELPHELGPILSLIDISNNSFYGRIPSGVSSWTNLAVFKASDNLLSGVIPQELTTLPNLLTLFLDGNRLTGELPTTIVSWGSLNTLNLSRNQLTGQIPVGLGLLAALTSLDFSRFETRSSRKISGRILVIIASIVVVLLLLVVLIIGYVAVHYKRRKYDLEWKFTSFQKLNFTETTILPQLTENNVIGHGGSGKVYRIPINRSGDFVAVKKISNNTDLDQGLEKEFLTEIEILTTIRHSNIVKLLGCISCDNTKLLVYEYLENRSLDYWLHQKRVSPSHGLSGSMHLMVIDWPKRLHIALGVANEYAHTIKVNEKIDVYSFGVILLELTTGKEASNGNENSSLAEWAWQQGISGTPILDALDDEVMEPRYVDDMTNVFKLGLWCTSKLPTNRPSLQEVCQMLRRCSIPATITMSEEDNNGGDMVDHLPLLKLENV</sequence>
<organism evidence="12 13">
    <name type="scientific">Ambrosia artemisiifolia</name>
    <name type="common">Common ragweed</name>
    <dbReference type="NCBI Taxonomy" id="4212"/>
    <lineage>
        <taxon>Eukaryota</taxon>
        <taxon>Viridiplantae</taxon>
        <taxon>Streptophyta</taxon>
        <taxon>Embryophyta</taxon>
        <taxon>Tracheophyta</taxon>
        <taxon>Spermatophyta</taxon>
        <taxon>Magnoliopsida</taxon>
        <taxon>eudicotyledons</taxon>
        <taxon>Gunneridae</taxon>
        <taxon>Pentapetalae</taxon>
        <taxon>asterids</taxon>
        <taxon>campanulids</taxon>
        <taxon>Asterales</taxon>
        <taxon>Asteraceae</taxon>
        <taxon>Asteroideae</taxon>
        <taxon>Heliantheae alliance</taxon>
        <taxon>Heliantheae</taxon>
        <taxon>Ambrosia</taxon>
    </lineage>
</organism>
<keyword evidence="6 10" id="KW-1133">Transmembrane helix</keyword>
<dbReference type="InterPro" id="IPR011009">
    <property type="entry name" value="Kinase-like_dom_sf"/>
</dbReference>
<evidence type="ECO:0000313" key="12">
    <source>
        <dbReference type="EMBL" id="KAI7746308.1"/>
    </source>
</evidence>
<dbReference type="PROSITE" id="PS00107">
    <property type="entry name" value="PROTEIN_KINASE_ATP"/>
    <property type="match status" value="1"/>
</dbReference>
<dbReference type="GO" id="GO:0033612">
    <property type="term" value="F:receptor serine/threonine kinase binding"/>
    <property type="evidence" value="ECO:0007669"/>
    <property type="project" value="TreeGrafter"/>
</dbReference>
<keyword evidence="4" id="KW-0732">Signal</keyword>
<dbReference type="FunFam" id="3.80.10.10:FF:000095">
    <property type="entry name" value="LRR receptor-like serine/threonine-protein kinase GSO1"/>
    <property type="match status" value="1"/>
</dbReference>
<evidence type="ECO:0000256" key="1">
    <source>
        <dbReference type="ARBA" id="ARBA00004167"/>
    </source>
</evidence>
<dbReference type="PANTHER" id="PTHR48056:SF29">
    <property type="entry name" value="RECEPTOR-LIKE PROTEIN KINASE HSL1"/>
    <property type="match status" value="1"/>
</dbReference>
<dbReference type="EMBL" id="JAMZMK010006999">
    <property type="protein sequence ID" value="KAI7746308.1"/>
    <property type="molecule type" value="Genomic_DNA"/>
</dbReference>
<dbReference type="Proteomes" id="UP001206925">
    <property type="component" value="Unassembled WGS sequence"/>
</dbReference>
<dbReference type="InterPro" id="IPR000719">
    <property type="entry name" value="Prot_kinase_dom"/>
</dbReference>
<keyword evidence="2" id="KW-0433">Leucine-rich repeat</keyword>
<dbReference type="SUPFAM" id="SSF52058">
    <property type="entry name" value="L domain-like"/>
    <property type="match status" value="1"/>
</dbReference>
<evidence type="ECO:0000256" key="3">
    <source>
        <dbReference type="ARBA" id="ARBA00022692"/>
    </source>
</evidence>
<protein>
    <recommendedName>
        <fullName evidence="11">Protein kinase domain-containing protein</fullName>
    </recommendedName>
</protein>
<keyword evidence="8" id="KW-0325">Glycoprotein</keyword>
<evidence type="ECO:0000313" key="13">
    <source>
        <dbReference type="Proteomes" id="UP001206925"/>
    </source>
</evidence>
<dbReference type="Gene3D" id="1.10.510.10">
    <property type="entry name" value="Transferase(Phosphotransferase) domain 1"/>
    <property type="match status" value="2"/>
</dbReference>
<keyword evidence="5" id="KW-0677">Repeat</keyword>
<dbReference type="SUPFAM" id="SSF56112">
    <property type="entry name" value="Protein kinase-like (PK-like)"/>
    <property type="match status" value="1"/>
</dbReference>
<dbReference type="InterPro" id="IPR050647">
    <property type="entry name" value="Plant_LRR-RLKs"/>
</dbReference>